<keyword evidence="3" id="KW-1185">Reference proteome</keyword>
<proteinExistence type="predicted"/>
<protein>
    <recommendedName>
        <fullName evidence="4">Nucleolar protein 3</fullName>
    </recommendedName>
</protein>
<name>B0MH91_ANACD</name>
<accession>B0MH91</accession>
<dbReference type="HOGENOM" id="CLU_1821377_0_0_9"/>
<evidence type="ECO:0000313" key="2">
    <source>
        <dbReference type="EMBL" id="EDR96230.1"/>
    </source>
</evidence>
<evidence type="ECO:0008006" key="4">
    <source>
        <dbReference type="Google" id="ProtNLM"/>
    </source>
</evidence>
<feature type="compositionally biased region" description="Basic and acidic residues" evidence="1">
    <location>
        <begin position="86"/>
        <end position="95"/>
    </location>
</feature>
<feature type="region of interest" description="Disordered" evidence="1">
    <location>
        <begin position="39"/>
        <end position="102"/>
    </location>
</feature>
<dbReference type="Proteomes" id="UP000004935">
    <property type="component" value="Unassembled WGS sequence"/>
</dbReference>
<gene>
    <name evidence="2" type="ORF">ANACAC_02853</name>
</gene>
<organism evidence="2 3">
    <name type="scientific">Anaerostipes caccae (strain DSM 14662 / CCUG 47493 / JCM 13470 / NCIMB 13811 / L1-92)</name>
    <dbReference type="NCBI Taxonomy" id="411490"/>
    <lineage>
        <taxon>Bacteria</taxon>
        <taxon>Bacillati</taxon>
        <taxon>Bacillota</taxon>
        <taxon>Clostridia</taxon>
        <taxon>Lachnospirales</taxon>
        <taxon>Lachnospiraceae</taxon>
        <taxon>Anaerostipes</taxon>
    </lineage>
</organism>
<dbReference type="STRING" id="411490.ANACAC_02853"/>
<reference evidence="2" key="2">
    <citation type="submission" date="2013-11" db="EMBL/GenBank/DDBJ databases">
        <title>Draft genome sequence of Anaerostipes caccae (DSM 14662).</title>
        <authorList>
            <person name="Sudarsanam P."/>
            <person name="Ley R."/>
            <person name="Guruge J."/>
            <person name="Turnbaugh P.J."/>
            <person name="Mahowald M."/>
            <person name="Liep D."/>
            <person name="Gordon J."/>
        </authorList>
    </citation>
    <scope>NUCLEOTIDE SEQUENCE</scope>
    <source>
        <strain evidence="2">DSM 14662</strain>
    </source>
</reference>
<feature type="compositionally biased region" description="Low complexity" evidence="1">
    <location>
        <begin position="60"/>
        <end position="85"/>
    </location>
</feature>
<dbReference type="AlphaFoldDB" id="B0MH91"/>
<feature type="compositionally biased region" description="Low complexity" evidence="1">
    <location>
        <begin position="42"/>
        <end position="52"/>
    </location>
</feature>
<dbReference type="EMBL" id="ABAX03000024">
    <property type="protein sequence ID" value="EDR96230.1"/>
    <property type="molecule type" value="Genomic_DNA"/>
</dbReference>
<dbReference type="eggNOG" id="ENOG5033TI7">
    <property type="taxonomic scope" value="Bacteria"/>
</dbReference>
<comment type="caution">
    <text evidence="2">The sequence shown here is derived from an EMBL/GenBank/DDBJ whole genome shotgun (WGS) entry which is preliminary data.</text>
</comment>
<evidence type="ECO:0000313" key="3">
    <source>
        <dbReference type="Proteomes" id="UP000004935"/>
    </source>
</evidence>
<evidence type="ECO:0000256" key="1">
    <source>
        <dbReference type="SAM" id="MobiDB-lite"/>
    </source>
</evidence>
<sequence length="165" mass="18066">MLQMLQKYNWRNEIMRKKYLLITCMLMIGAVGLMACGKKSPSSEVSTEATTAESEETTASEEVSTVATEETEATTEAGKTTTEATIADKKDEKKKPVSATGVYNGFGDSNSVEVKMSNGEYKTFIIEDEKVMDALNDMEPGTKISFTYGALEGQANMQILSVKKK</sequence>
<reference evidence="2" key="1">
    <citation type="submission" date="2007-11" db="EMBL/GenBank/DDBJ databases">
        <authorList>
            <person name="Fulton L."/>
            <person name="Clifton S."/>
            <person name="Fulton B."/>
            <person name="Xu J."/>
            <person name="Minx P."/>
            <person name="Pepin K.H."/>
            <person name="Johnson M."/>
            <person name="Thiruvilangam P."/>
            <person name="Bhonagiri V."/>
            <person name="Nash W.E."/>
            <person name="Mardis E.R."/>
            <person name="Wilson R.K."/>
        </authorList>
    </citation>
    <scope>NUCLEOTIDE SEQUENCE [LARGE SCALE GENOMIC DNA]</scope>
    <source>
        <strain evidence="2">DSM 14662</strain>
    </source>
</reference>